<evidence type="ECO:0000313" key="5">
    <source>
        <dbReference type="Proteomes" id="UP001301350"/>
    </source>
</evidence>
<dbReference type="Pfam" id="PF13538">
    <property type="entry name" value="UvrD_C_2"/>
    <property type="match status" value="1"/>
</dbReference>
<dbReference type="Gene3D" id="2.30.30.940">
    <property type="match status" value="1"/>
</dbReference>
<dbReference type="GO" id="GO:0009338">
    <property type="term" value="C:exodeoxyribonuclease V complex"/>
    <property type="evidence" value="ECO:0007669"/>
    <property type="project" value="TreeGrafter"/>
</dbReference>
<dbReference type="Proteomes" id="UP001301350">
    <property type="component" value="Unassembled WGS sequence"/>
</dbReference>
<sequence length="885" mass="95470">MRAALSAWAVSGMWPRLAWRPLRALRWRRPSLRCATSHNGEAASDVVPETGTVTGTVEKVYRRVGNEWFVMARVRCQDTAASVFVAGVVGRVLPPVGSRVRLQGKYRTHGRYGRQFWISRVETLHAASSGGEPATGAVTAEVTELRGELKRVTYYSRETGFAVGRLVSGEYFTGRLFPVTANLSPGAPLRLTGKWEMHPRYGRQFAAQLITPTWAPMAAASGDGDGLVVDPAAIEAYLASGLFPGVGREMARRIVAKYGEQTVKVLDAEGAPALQRVEGIGPKIAEKAAESWKQHGQLREMALFLQGFGVGPGTCLRVCSELGHNPLALQKMQADPYVLTGVRGIGFATADRIAQRMGVDAQSASRCAAGLLHTLTQAEQNEGHTYLPLEEAYRRLAVLLGEERSPEWRRRVEEATAALQARGELLLLSDTEPPRVALPAVSEAERTVVTHLQRLIEGAVLSDNIPAEALNAWIDAHHPTLAAEQRRALHQAVSAPVMILTGGPGVGKTFTAAAIVAMWRQLLGVERVALAAPTGRAAKRMSDMMAPEALDDAEGLTLHRLLGSHEETRFRHNERHPLEAAAIVVDEASMMDVYLAAALVRAVRSGSRLLLIGDEGQLPSVGPGRVLADLCASGLVPVVRLSQIFRQAALSAIVMHAHAVRRGVIPRAHTVDRVEALRDAVRYTNLVVVRAADVEAGAAMLLEAVAGSGVLPFDARTEVQVITPSTRGVVGTRALNEALRQRLNPGEAAAFRVGDRVMQVSNNYNKLVFNGEVGVVVACTDTTLTVDFGNGRAPLEYLHPLESSTDLQLAWAITVHKAQGCEFPCVVVPMFTAHYPLLSRNLYYTAVTRATKLAVVVADAKAVAIAVRTSRGGERHTALERLLTG</sequence>
<dbReference type="Pfam" id="PF18335">
    <property type="entry name" value="SH3_13"/>
    <property type="match status" value="1"/>
</dbReference>
<dbReference type="InterPro" id="IPR027417">
    <property type="entry name" value="P-loop_NTPase"/>
</dbReference>
<dbReference type="Gene3D" id="1.10.150.20">
    <property type="entry name" value="5' to 3' exonuclease, C-terminal subdomain"/>
    <property type="match status" value="1"/>
</dbReference>
<dbReference type="PANTHER" id="PTHR43788:SF6">
    <property type="entry name" value="DNA HELICASE B"/>
    <property type="match status" value="1"/>
</dbReference>
<dbReference type="InterPro" id="IPR003583">
    <property type="entry name" value="Hlx-hairpin-Hlx_DNA-bd_motif"/>
</dbReference>
<comment type="caution">
    <text evidence="4">The sequence shown here is derived from an EMBL/GenBank/DDBJ whole genome shotgun (WGS) entry which is preliminary data.</text>
</comment>
<feature type="domain" description="Helix-hairpin-helix DNA-binding motif class 1" evidence="3">
    <location>
        <begin position="236"/>
        <end position="257"/>
    </location>
</feature>
<dbReference type="Pfam" id="PF23139">
    <property type="entry name" value="OB_YrrC"/>
    <property type="match status" value="2"/>
</dbReference>
<dbReference type="Pfam" id="PF14490">
    <property type="entry name" value="HHH_RecD2"/>
    <property type="match status" value="1"/>
</dbReference>
<gene>
    <name evidence="4" type="ORF">CDCA_CDCA02G0470</name>
</gene>
<dbReference type="Gene3D" id="3.40.50.300">
    <property type="entry name" value="P-loop containing nucleotide triphosphate hydrolases"/>
    <property type="match status" value="2"/>
</dbReference>
<keyword evidence="5" id="KW-1185">Reference proteome</keyword>
<dbReference type="GO" id="GO:0017116">
    <property type="term" value="F:single-stranded DNA helicase activity"/>
    <property type="evidence" value="ECO:0007669"/>
    <property type="project" value="TreeGrafter"/>
</dbReference>
<dbReference type="PANTHER" id="PTHR43788">
    <property type="entry name" value="DNA2/NAM7 HELICASE FAMILY MEMBER"/>
    <property type="match status" value="1"/>
</dbReference>
<evidence type="ECO:0000259" key="3">
    <source>
        <dbReference type="SMART" id="SM00278"/>
    </source>
</evidence>
<name>A0AAV9IQS5_CYACA</name>
<dbReference type="SUPFAM" id="SSF47781">
    <property type="entry name" value="RuvA domain 2-like"/>
    <property type="match status" value="1"/>
</dbReference>
<dbReference type="Gene3D" id="1.10.10.2220">
    <property type="match status" value="1"/>
</dbReference>
<dbReference type="HAMAP" id="MF_01488">
    <property type="entry name" value="RecD2"/>
    <property type="match status" value="1"/>
</dbReference>
<dbReference type="Pfam" id="PF14520">
    <property type="entry name" value="HHH_5"/>
    <property type="match status" value="1"/>
</dbReference>
<keyword evidence="1" id="KW-0547">Nucleotide-binding</keyword>
<proteinExistence type="inferred from homology"/>
<evidence type="ECO:0000256" key="2">
    <source>
        <dbReference type="ARBA" id="ARBA00022840"/>
    </source>
</evidence>
<dbReference type="EMBL" id="JANCYW010000002">
    <property type="protein sequence ID" value="KAK4534445.1"/>
    <property type="molecule type" value="Genomic_DNA"/>
</dbReference>
<dbReference type="GO" id="GO:0006281">
    <property type="term" value="P:DNA repair"/>
    <property type="evidence" value="ECO:0007669"/>
    <property type="project" value="InterPro"/>
</dbReference>
<dbReference type="InterPro" id="IPR027785">
    <property type="entry name" value="UvrD-like_helicase_C"/>
</dbReference>
<feature type="domain" description="Helix-hairpin-helix DNA-binding motif class 1" evidence="3">
    <location>
        <begin position="337"/>
        <end position="356"/>
    </location>
</feature>
<dbReference type="GO" id="GO:0005524">
    <property type="term" value="F:ATP binding"/>
    <property type="evidence" value="ECO:0007669"/>
    <property type="project" value="UniProtKB-KW"/>
</dbReference>
<dbReference type="GO" id="GO:0006310">
    <property type="term" value="P:DNA recombination"/>
    <property type="evidence" value="ECO:0007669"/>
    <property type="project" value="InterPro"/>
</dbReference>
<dbReference type="InterPro" id="IPR050534">
    <property type="entry name" value="Coronavir_polyprotein_1ab"/>
</dbReference>
<dbReference type="Pfam" id="PF13245">
    <property type="entry name" value="AAA_19"/>
    <property type="match status" value="1"/>
</dbReference>
<dbReference type="CDD" id="cd18809">
    <property type="entry name" value="SF1_C_RecD"/>
    <property type="match status" value="1"/>
</dbReference>
<feature type="domain" description="Helix-hairpin-helix DNA-binding motif class 1" evidence="3">
    <location>
        <begin position="272"/>
        <end position="291"/>
    </location>
</feature>
<dbReference type="GO" id="GO:0043139">
    <property type="term" value="F:5'-3' DNA helicase activity"/>
    <property type="evidence" value="ECO:0007669"/>
    <property type="project" value="InterPro"/>
</dbReference>
<dbReference type="InterPro" id="IPR041451">
    <property type="entry name" value="RecD2_SH13"/>
</dbReference>
<dbReference type="SMART" id="SM00278">
    <property type="entry name" value="HhH1"/>
    <property type="match status" value="3"/>
</dbReference>
<keyword evidence="2" id="KW-0067">ATP-binding</keyword>
<dbReference type="AlphaFoldDB" id="A0AAV9IQS5"/>
<evidence type="ECO:0000256" key="1">
    <source>
        <dbReference type="ARBA" id="ARBA00022741"/>
    </source>
</evidence>
<dbReference type="InterPro" id="IPR029493">
    <property type="entry name" value="RecD2-like_HHH"/>
</dbReference>
<organism evidence="4 5">
    <name type="scientific">Cyanidium caldarium</name>
    <name type="common">Red alga</name>
    <dbReference type="NCBI Taxonomy" id="2771"/>
    <lineage>
        <taxon>Eukaryota</taxon>
        <taxon>Rhodophyta</taxon>
        <taxon>Bangiophyceae</taxon>
        <taxon>Cyanidiales</taxon>
        <taxon>Cyanidiaceae</taxon>
        <taxon>Cyanidium</taxon>
    </lineage>
</organism>
<dbReference type="CDD" id="cd17933">
    <property type="entry name" value="DEXSc_RecD-like"/>
    <property type="match status" value="1"/>
</dbReference>
<dbReference type="SUPFAM" id="SSF52540">
    <property type="entry name" value="P-loop containing nucleoside triphosphate hydrolases"/>
    <property type="match status" value="2"/>
</dbReference>
<dbReference type="InterPro" id="IPR010994">
    <property type="entry name" value="RuvA_2-like"/>
</dbReference>
<accession>A0AAV9IQS5</accession>
<dbReference type="InterPro" id="IPR055446">
    <property type="entry name" value="RecD2_N_OB"/>
</dbReference>
<dbReference type="GO" id="GO:0003677">
    <property type="term" value="F:DNA binding"/>
    <property type="evidence" value="ECO:0007669"/>
    <property type="project" value="InterPro"/>
</dbReference>
<evidence type="ECO:0000313" key="4">
    <source>
        <dbReference type="EMBL" id="KAK4534445.1"/>
    </source>
</evidence>
<reference evidence="4 5" key="1">
    <citation type="submission" date="2022-07" db="EMBL/GenBank/DDBJ databases">
        <title>Genome-wide signatures of adaptation to extreme environments.</title>
        <authorList>
            <person name="Cho C.H."/>
            <person name="Yoon H.S."/>
        </authorList>
    </citation>
    <scope>NUCLEOTIDE SEQUENCE [LARGE SCALE GENOMIC DNA]</scope>
    <source>
        <strain evidence="4 5">DBV 063 E5</strain>
    </source>
</reference>
<dbReference type="InterPro" id="IPR006345">
    <property type="entry name" value="RecD2"/>
</dbReference>
<protein>
    <recommendedName>
        <fullName evidence="3">Helix-hairpin-helix DNA-binding motif class 1 domain-containing protein</fullName>
    </recommendedName>
</protein>